<evidence type="ECO:0000313" key="3">
    <source>
        <dbReference type="Proteomes" id="UP001610432"/>
    </source>
</evidence>
<organism evidence="2 3">
    <name type="scientific">Aspergillus lucknowensis</name>
    <dbReference type="NCBI Taxonomy" id="176173"/>
    <lineage>
        <taxon>Eukaryota</taxon>
        <taxon>Fungi</taxon>
        <taxon>Dikarya</taxon>
        <taxon>Ascomycota</taxon>
        <taxon>Pezizomycotina</taxon>
        <taxon>Eurotiomycetes</taxon>
        <taxon>Eurotiomycetidae</taxon>
        <taxon>Eurotiales</taxon>
        <taxon>Aspergillaceae</taxon>
        <taxon>Aspergillus</taxon>
        <taxon>Aspergillus subgen. Nidulantes</taxon>
    </lineage>
</organism>
<protein>
    <recommendedName>
        <fullName evidence="1">F-box domain-containing protein</fullName>
    </recommendedName>
</protein>
<evidence type="ECO:0000259" key="1">
    <source>
        <dbReference type="PROSITE" id="PS50181"/>
    </source>
</evidence>
<feature type="domain" description="F-box" evidence="1">
    <location>
        <begin position="21"/>
        <end position="66"/>
    </location>
</feature>
<dbReference type="Pfam" id="PF12937">
    <property type="entry name" value="F-box-like"/>
    <property type="match status" value="1"/>
</dbReference>
<dbReference type="CDD" id="cd09917">
    <property type="entry name" value="F-box_SF"/>
    <property type="match status" value="1"/>
</dbReference>
<dbReference type="Proteomes" id="UP001610432">
    <property type="component" value="Unassembled WGS sequence"/>
</dbReference>
<dbReference type="InterPro" id="IPR001810">
    <property type="entry name" value="F-box_dom"/>
</dbReference>
<dbReference type="Gene3D" id="3.80.10.10">
    <property type="entry name" value="Ribonuclease Inhibitor"/>
    <property type="match status" value="1"/>
</dbReference>
<sequence length="443" mass="50762">MCSIRLFRPKYKLPIHHRRPDPILLRLPVELLEAVLSNLLPVDLSRASRACRQLHLVAVQLLFKTVVLRTPQVIPFICALDSNRELSRYVQSLTMHDHHLQLRDNIEAYKHYSDRISQTIARLTNLRSLTIKACYHQQRPWTHPPSQLPRVLDETAVLKTLFLPALHSPFLASLRSCQLNLSDSETWELGDRECILLHPNLKSLSILGALILAFDSFTEDHRHTTPLTELTLLCCDLSPEVLAKILAVPKKLQKFTFIGAPQGIAWGKRTSDHHERYIDAMKLQAPSLVALNISFWNRRYSHNPPVDFLCFPVLEDLTISPGVLQGNGEHFHDLIPLTSNPFPPSLKHLTLYDVRYLFTLTLETTYVSLLSWWVAERSLPNLTTLTFANPHDYGIPSEPPSGWEAFQGKVAVQRREFIKLRRFPIDCECCEFNMGSWTLGFGH</sequence>
<dbReference type="InterPro" id="IPR032675">
    <property type="entry name" value="LRR_dom_sf"/>
</dbReference>
<keyword evidence="3" id="KW-1185">Reference proteome</keyword>
<name>A0ABR4LNL6_9EURO</name>
<dbReference type="RefSeq" id="XP_070885116.1">
    <property type="nucleotide sequence ID" value="XM_071033196.1"/>
</dbReference>
<accession>A0ABR4LNL6</accession>
<proteinExistence type="predicted"/>
<comment type="caution">
    <text evidence="2">The sequence shown here is derived from an EMBL/GenBank/DDBJ whole genome shotgun (WGS) entry which is preliminary data.</text>
</comment>
<evidence type="ECO:0000313" key="2">
    <source>
        <dbReference type="EMBL" id="KAL2866137.1"/>
    </source>
</evidence>
<dbReference type="SUPFAM" id="SSF81383">
    <property type="entry name" value="F-box domain"/>
    <property type="match status" value="1"/>
</dbReference>
<reference evidence="2 3" key="1">
    <citation type="submission" date="2024-07" db="EMBL/GenBank/DDBJ databases">
        <title>Section-level genome sequencing and comparative genomics of Aspergillus sections Usti and Cavernicolus.</title>
        <authorList>
            <consortium name="Lawrence Berkeley National Laboratory"/>
            <person name="Nybo J.L."/>
            <person name="Vesth T.C."/>
            <person name="Theobald S."/>
            <person name="Frisvad J.C."/>
            <person name="Larsen T.O."/>
            <person name="Kjaerboelling I."/>
            <person name="Rothschild-Mancinelli K."/>
            <person name="Lyhne E.K."/>
            <person name="Kogle M.E."/>
            <person name="Barry K."/>
            <person name="Clum A."/>
            <person name="Na H."/>
            <person name="Ledsgaard L."/>
            <person name="Lin J."/>
            <person name="Lipzen A."/>
            <person name="Kuo A."/>
            <person name="Riley R."/>
            <person name="Mondo S."/>
            <person name="Labutti K."/>
            <person name="Haridas S."/>
            <person name="Pangalinan J."/>
            <person name="Salamov A.A."/>
            <person name="Simmons B.A."/>
            <person name="Magnuson J.K."/>
            <person name="Chen J."/>
            <person name="Drula E."/>
            <person name="Henrissat B."/>
            <person name="Wiebenga A."/>
            <person name="Lubbers R.J."/>
            <person name="Gomes A.C."/>
            <person name="Macurrencykelacurrency M.R."/>
            <person name="Stajich J."/>
            <person name="Grigoriev I.V."/>
            <person name="Mortensen U.H."/>
            <person name="De Vries R.P."/>
            <person name="Baker S.E."/>
            <person name="Andersen M.R."/>
        </authorList>
    </citation>
    <scope>NUCLEOTIDE SEQUENCE [LARGE SCALE GENOMIC DNA]</scope>
    <source>
        <strain evidence="2 3">CBS 449.75</strain>
    </source>
</reference>
<gene>
    <name evidence="2" type="ORF">BJX67DRAFT_382237</name>
</gene>
<dbReference type="GeneID" id="98148268"/>
<dbReference type="EMBL" id="JBFXLQ010000027">
    <property type="protein sequence ID" value="KAL2866137.1"/>
    <property type="molecule type" value="Genomic_DNA"/>
</dbReference>
<dbReference type="InterPro" id="IPR036047">
    <property type="entry name" value="F-box-like_dom_sf"/>
</dbReference>
<dbReference type="SUPFAM" id="SSF52047">
    <property type="entry name" value="RNI-like"/>
    <property type="match status" value="1"/>
</dbReference>
<dbReference type="PROSITE" id="PS50181">
    <property type="entry name" value="FBOX"/>
    <property type="match status" value="1"/>
</dbReference>